<dbReference type="GO" id="GO:0005524">
    <property type="term" value="F:ATP binding"/>
    <property type="evidence" value="ECO:0007669"/>
    <property type="project" value="UniProtKB-KW"/>
</dbReference>
<keyword evidence="8" id="KW-0547">Nucleotide-binding</keyword>
<sequence>MPAPTRTRSSRWSLARQLLVLQLAVLLVLVGGGITIAYLDAGRTTSDRARDQSLAVARAIADSPSVTRAVSTPDPTAVLQPYAVRVQTDADVDFVTIMTPEGIRYTHPNPALIGQPFLGHIAAAQRGGVVTETYTGSLGPSVRAVVPVFDANHRVVALVAVGITIAAISTELRDRVWPLAGVAAAVLLVGACGGWLVSARLKRQTRGIAPGELSNLFEYHEAVLHSVREGVLLVGRDGRVGLCNDGARTLLGLTANPVGRPLVELGLPPELVAAFVSAETRTEELHLTDTRVLVVSTTVVRSGGRAQGTVVILRDHTELQTLTGELTTARSLAEALRSQAHEAANRLHTVVSLVELGRPEDAVEFATAELALAQELTDRVMSAVSEPVLAALLLGKAAEASERGVEFTITPDTVIEDRGPEIAGRDLVTILGNLVDNGIDAAARGASGRPAVVVTARTDEDGLLLRVADNGPGVPEEAVEDMFRRGWSTKAGEGHGLGLALVVQAVRRYGGSVDVGRDGAGHIGVGHIGVGHNGAGHNGVGQNGGAVFTVRLPRREALR</sequence>
<evidence type="ECO:0000313" key="16">
    <source>
        <dbReference type="EMBL" id="WIX75254.1"/>
    </source>
</evidence>
<evidence type="ECO:0000313" key="17">
    <source>
        <dbReference type="Proteomes" id="UP001236014"/>
    </source>
</evidence>
<keyword evidence="6 16" id="KW-0808">Transferase</keyword>
<dbReference type="PANTHER" id="PTHR44936:SF10">
    <property type="entry name" value="SENSOR PROTEIN RSTB"/>
    <property type="match status" value="1"/>
</dbReference>
<keyword evidence="17" id="KW-1185">Reference proteome</keyword>
<keyword evidence="10" id="KW-0067">ATP-binding</keyword>
<dbReference type="PRINTS" id="PR00344">
    <property type="entry name" value="BCTRLSENSOR"/>
</dbReference>
<feature type="domain" description="Histidine kinase" evidence="15">
    <location>
        <begin position="427"/>
        <end position="556"/>
    </location>
</feature>
<keyword evidence="13 14" id="KW-0472">Membrane</keyword>
<dbReference type="Pfam" id="PF17203">
    <property type="entry name" value="sCache_3_2"/>
    <property type="match status" value="1"/>
</dbReference>
<dbReference type="Pfam" id="PF02518">
    <property type="entry name" value="HATPase_c"/>
    <property type="match status" value="1"/>
</dbReference>
<dbReference type="SMART" id="SM00387">
    <property type="entry name" value="HATPase_c"/>
    <property type="match status" value="1"/>
</dbReference>
<dbReference type="CDD" id="cd00130">
    <property type="entry name" value="PAS"/>
    <property type="match status" value="1"/>
</dbReference>
<dbReference type="AlphaFoldDB" id="A0A9Y2I8G5"/>
<feature type="transmembrane region" description="Helical" evidence="14">
    <location>
        <begin position="20"/>
        <end position="39"/>
    </location>
</feature>
<dbReference type="SUPFAM" id="SSF55890">
    <property type="entry name" value="Sporulation response regulatory protein Spo0B"/>
    <property type="match status" value="1"/>
</dbReference>
<dbReference type="RefSeq" id="WP_285966030.1">
    <property type="nucleotide sequence ID" value="NZ_CP127294.1"/>
</dbReference>
<dbReference type="InterPro" id="IPR000014">
    <property type="entry name" value="PAS"/>
</dbReference>
<evidence type="ECO:0000256" key="2">
    <source>
        <dbReference type="ARBA" id="ARBA00004651"/>
    </source>
</evidence>
<dbReference type="GO" id="GO:0005886">
    <property type="term" value="C:plasma membrane"/>
    <property type="evidence" value="ECO:0007669"/>
    <property type="project" value="UniProtKB-SubCell"/>
</dbReference>
<keyword evidence="9 16" id="KW-0418">Kinase</keyword>
<dbReference type="PROSITE" id="PS50109">
    <property type="entry name" value="HIS_KIN"/>
    <property type="match status" value="1"/>
</dbReference>
<dbReference type="InterPro" id="IPR050980">
    <property type="entry name" value="2C_sensor_his_kinase"/>
</dbReference>
<dbReference type="KEGG" id="acab:QRX50_27370"/>
<evidence type="ECO:0000256" key="13">
    <source>
        <dbReference type="ARBA" id="ARBA00023136"/>
    </source>
</evidence>
<dbReference type="SUPFAM" id="SSF55874">
    <property type="entry name" value="ATPase domain of HSP90 chaperone/DNA topoisomerase II/histidine kinase"/>
    <property type="match status" value="1"/>
</dbReference>
<evidence type="ECO:0000256" key="10">
    <source>
        <dbReference type="ARBA" id="ARBA00022840"/>
    </source>
</evidence>
<keyword evidence="11 14" id="KW-1133">Transmembrane helix</keyword>
<dbReference type="EMBL" id="CP127294">
    <property type="protein sequence ID" value="WIX75254.1"/>
    <property type="molecule type" value="Genomic_DNA"/>
</dbReference>
<dbReference type="Proteomes" id="UP001236014">
    <property type="component" value="Chromosome"/>
</dbReference>
<evidence type="ECO:0000256" key="5">
    <source>
        <dbReference type="ARBA" id="ARBA00022553"/>
    </source>
</evidence>
<keyword evidence="7 14" id="KW-0812">Transmembrane</keyword>
<evidence type="ECO:0000256" key="8">
    <source>
        <dbReference type="ARBA" id="ARBA00022741"/>
    </source>
</evidence>
<dbReference type="InterPro" id="IPR033463">
    <property type="entry name" value="sCache_3"/>
</dbReference>
<dbReference type="InterPro" id="IPR003594">
    <property type="entry name" value="HATPase_dom"/>
</dbReference>
<evidence type="ECO:0000256" key="9">
    <source>
        <dbReference type="ARBA" id="ARBA00022777"/>
    </source>
</evidence>
<dbReference type="SUPFAM" id="SSF103190">
    <property type="entry name" value="Sensory domain-like"/>
    <property type="match status" value="1"/>
</dbReference>
<organism evidence="16 17">
    <name type="scientific">Amycolatopsis carbonis</name>
    <dbReference type="NCBI Taxonomy" id="715471"/>
    <lineage>
        <taxon>Bacteria</taxon>
        <taxon>Bacillati</taxon>
        <taxon>Actinomycetota</taxon>
        <taxon>Actinomycetes</taxon>
        <taxon>Pseudonocardiales</taxon>
        <taxon>Pseudonocardiaceae</taxon>
        <taxon>Amycolatopsis</taxon>
    </lineage>
</organism>
<dbReference type="SUPFAM" id="SSF55785">
    <property type="entry name" value="PYP-like sensor domain (PAS domain)"/>
    <property type="match status" value="1"/>
</dbReference>
<evidence type="ECO:0000256" key="1">
    <source>
        <dbReference type="ARBA" id="ARBA00000085"/>
    </source>
</evidence>
<evidence type="ECO:0000256" key="3">
    <source>
        <dbReference type="ARBA" id="ARBA00012438"/>
    </source>
</evidence>
<accession>A0A9Y2I8G5</accession>
<dbReference type="InterPro" id="IPR004358">
    <property type="entry name" value="Sig_transdc_His_kin-like_C"/>
</dbReference>
<name>A0A9Y2I8G5_9PSEU</name>
<evidence type="ECO:0000256" key="11">
    <source>
        <dbReference type="ARBA" id="ARBA00022989"/>
    </source>
</evidence>
<gene>
    <name evidence="16" type="ORF">QRX50_27370</name>
</gene>
<reference evidence="16 17" key="1">
    <citation type="submission" date="2023-06" db="EMBL/GenBank/DDBJ databases">
        <authorList>
            <person name="Oyuntsetseg B."/>
            <person name="Kim S.B."/>
        </authorList>
    </citation>
    <scope>NUCLEOTIDE SEQUENCE [LARGE SCALE GENOMIC DNA]</scope>
    <source>
        <strain evidence="16 17">2-15</strain>
    </source>
</reference>
<dbReference type="EC" id="2.7.13.3" evidence="3"/>
<dbReference type="InterPro" id="IPR016120">
    <property type="entry name" value="Sig_transdc_His_kin_SpoOB"/>
</dbReference>
<dbReference type="InterPro" id="IPR036890">
    <property type="entry name" value="HATPase_C_sf"/>
</dbReference>
<evidence type="ECO:0000256" key="14">
    <source>
        <dbReference type="SAM" id="Phobius"/>
    </source>
</evidence>
<dbReference type="Gene3D" id="3.30.565.10">
    <property type="entry name" value="Histidine kinase-like ATPase, C-terminal domain"/>
    <property type="match status" value="1"/>
</dbReference>
<feature type="transmembrane region" description="Helical" evidence="14">
    <location>
        <begin position="176"/>
        <end position="197"/>
    </location>
</feature>
<comment type="catalytic activity">
    <reaction evidence="1">
        <text>ATP + protein L-histidine = ADP + protein N-phospho-L-histidine.</text>
        <dbReference type="EC" id="2.7.13.3"/>
    </reaction>
</comment>
<dbReference type="GO" id="GO:0000155">
    <property type="term" value="F:phosphorelay sensor kinase activity"/>
    <property type="evidence" value="ECO:0007669"/>
    <property type="project" value="InterPro"/>
</dbReference>
<keyword evidence="4" id="KW-1003">Cell membrane</keyword>
<dbReference type="PANTHER" id="PTHR44936">
    <property type="entry name" value="SENSOR PROTEIN CREC"/>
    <property type="match status" value="1"/>
</dbReference>
<evidence type="ECO:0000256" key="4">
    <source>
        <dbReference type="ARBA" id="ARBA00022475"/>
    </source>
</evidence>
<dbReference type="CDD" id="cd18773">
    <property type="entry name" value="PDC1_HK_sensor"/>
    <property type="match status" value="1"/>
</dbReference>
<evidence type="ECO:0000259" key="15">
    <source>
        <dbReference type="PROSITE" id="PS50109"/>
    </source>
</evidence>
<proteinExistence type="predicted"/>
<evidence type="ECO:0000256" key="6">
    <source>
        <dbReference type="ARBA" id="ARBA00022679"/>
    </source>
</evidence>
<evidence type="ECO:0000256" key="7">
    <source>
        <dbReference type="ARBA" id="ARBA00022692"/>
    </source>
</evidence>
<dbReference type="Gene3D" id="3.30.450.20">
    <property type="entry name" value="PAS domain"/>
    <property type="match status" value="2"/>
</dbReference>
<keyword evidence="12" id="KW-0902">Two-component regulatory system</keyword>
<evidence type="ECO:0000256" key="12">
    <source>
        <dbReference type="ARBA" id="ARBA00023012"/>
    </source>
</evidence>
<keyword evidence="5" id="KW-0597">Phosphoprotein</keyword>
<dbReference type="InterPro" id="IPR035965">
    <property type="entry name" value="PAS-like_dom_sf"/>
</dbReference>
<dbReference type="InterPro" id="IPR005467">
    <property type="entry name" value="His_kinase_dom"/>
</dbReference>
<protein>
    <recommendedName>
        <fullName evidence="3">histidine kinase</fullName>
        <ecNumber evidence="3">2.7.13.3</ecNumber>
    </recommendedName>
</protein>
<comment type="subcellular location">
    <subcellularLocation>
        <location evidence="2">Cell membrane</location>
        <topology evidence="2">Multi-pass membrane protein</topology>
    </subcellularLocation>
</comment>
<dbReference type="InterPro" id="IPR029151">
    <property type="entry name" value="Sensor-like_sf"/>
</dbReference>